<dbReference type="Proteomes" id="UP000784294">
    <property type="component" value="Unassembled WGS sequence"/>
</dbReference>
<evidence type="ECO:0000313" key="2">
    <source>
        <dbReference type="EMBL" id="VEL24742.1"/>
    </source>
</evidence>
<sequence length="163" mass="18267">MQSVCTAKGRWNPALTFDEIFLHGSRHHAASHAHTHTLWVEVKLSRYRLDKSLLLLWRLGRPRLGPTSSNGPRGRRRPIDTSLERDCPPIGGVLRLDGLSTDRPADRWTDRSVQHPKVRLAPVGRSVGLSARRLANRVPGRRKSGGWERPVDATVQARRGGGR</sequence>
<feature type="region of interest" description="Disordered" evidence="1">
    <location>
        <begin position="65"/>
        <end position="113"/>
    </location>
</feature>
<accession>A0A3S5BHT5</accession>
<feature type="compositionally biased region" description="Basic and acidic residues" evidence="1">
    <location>
        <begin position="77"/>
        <end position="87"/>
    </location>
</feature>
<protein>
    <submittedName>
        <fullName evidence="2">Uncharacterized protein</fullName>
    </submittedName>
</protein>
<keyword evidence="3" id="KW-1185">Reference proteome</keyword>
<feature type="compositionally biased region" description="Basic and acidic residues" evidence="1">
    <location>
        <begin position="103"/>
        <end position="113"/>
    </location>
</feature>
<gene>
    <name evidence="2" type="ORF">PXEA_LOCUS18182</name>
</gene>
<reference evidence="2" key="1">
    <citation type="submission" date="2018-11" db="EMBL/GenBank/DDBJ databases">
        <authorList>
            <consortium name="Pathogen Informatics"/>
        </authorList>
    </citation>
    <scope>NUCLEOTIDE SEQUENCE</scope>
</reference>
<comment type="caution">
    <text evidence="2">The sequence shown here is derived from an EMBL/GenBank/DDBJ whole genome shotgun (WGS) entry which is preliminary data.</text>
</comment>
<organism evidence="2 3">
    <name type="scientific">Protopolystoma xenopodis</name>
    <dbReference type="NCBI Taxonomy" id="117903"/>
    <lineage>
        <taxon>Eukaryota</taxon>
        <taxon>Metazoa</taxon>
        <taxon>Spiralia</taxon>
        <taxon>Lophotrochozoa</taxon>
        <taxon>Platyhelminthes</taxon>
        <taxon>Monogenea</taxon>
        <taxon>Polyopisthocotylea</taxon>
        <taxon>Polystomatidea</taxon>
        <taxon>Polystomatidae</taxon>
        <taxon>Protopolystoma</taxon>
    </lineage>
</organism>
<dbReference type="AlphaFoldDB" id="A0A3S5BHT5"/>
<proteinExistence type="predicted"/>
<feature type="region of interest" description="Disordered" evidence="1">
    <location>
        <begin position="134"/>
        <end position="163"/>
    </location>
</feature>
<name>A0A3S5BHT5_9PLAT</name>
<dbReference type="EMBL" id="CAAALY010069379">
    <property type="protein sequence ID" value="VEL24742.1"/>
    <property type="molecule type" value="Genomic_DNA"/>
</dbReference>
<evidence type="ECO:0000256" key="1">
    <source>
        <dbReference type="SAM" id="MobiDB-lite"/>
    </source>
</evidence>
<evidence type="ECO:0000313" key="3">
    <source>
        <dbReference type="Proteomes" id="UP000784294"/>
    </source>
</evidence>